<reference evidence="2 3" key="1">
    <citation type="submission" date="2018-01" db="EMBL/GenBank/DDBJ databases">
        <title>Genome Sequencing and Assembly of Anaerobacter polyendosporus strain CT4.</title>
        <authorList>
            <person name="Tachaapaikoon C."/>
            <person name="Sutheeworapong S."/>
            <person name="Jenjaroenpun P."/>
            <person name="Wongsurawat T."/>
            <person name="Nookeaw I."/>
            <person name="Cheawchanlertfa P."/>
            <person name="Kosugi A."/>
            <person name="Cheevadhanarak S."/>
            <person name="Ratanakhanokchai K."/>
        </authorList>
    </citation>
    <scope>NUCLEOTIDE SEQUENCE [LARGE SCALE GENOMIC DNA]</scope>
    <source>
        <strain evidence="2 3">CT4</strain>
    </source>
</reference>
<organism evidence="2 3">
    <name type="scientific">Clostridium manihotivorum</name>
    <dbReference type="NCBI Taxonomy" id="2320868"/>
    <lineage>
        <taxon>Bacteria</taxon>
        <taxon>Bacillati</taxon>
        <taxon>Bacillota</taxon>
        <taxon>Clostridia</taxon>
        <taxon>Eubacteriales</taxon>
        <taxon>Clostridiaceae</taxon>
        <taxon>Clostridium</taxon>
    </lineage>
</organism>
<feature type="transmembrane region" description="Helical" evidence="1">
    <location>
        <begin position="133"/>
        <end position="156"/>
    </location>
</feature>
<dbReference type="RefSeq" id="WP_128214937.1">
    <property type="nucleotide sequence ID" value="NZ_CP025746.1"/>
</dbReference>
<protein>
    <submittedName>
        <fullName evidence="2">Tryptophan transporter</fullName>
    </submittedName>
</protein>
<dbReference type="Pfam" id="PF17099">
    <property type="entry name" value="TrpP"/>
    <property type="match status" value="1"/>
</dbReference>
<sequence length="172" mass="18468">MKTRKMIINAILLAIGALLHQITPALGLPIQPDFALTMLFIVLMINDDYKTAFIAGIIIGIFTAMTTKFPGGQVPNMIDKIVTANIVFVILKVLKGKLKDNITMAIVLPIGTLISGLVFLESAALIVGLPGAFTSLFMAAVVPAMVLNLIVGLIVYKVVASTYKMYNKADTM</sequence>
<keyword evidence="1" id="KW-0472">Membrane</keyword>
<evidence type="ECO:0000313" key="3">
    <source>
        <dbReference type="Proteomes" id="UP000286268"/>
    </source>
</evidence>
<name>A0A410DYR1_9CLOT</name>
<feature type="transmembrane region" description="Helical" evidence="1">
    <location>
        <begin position="51"/>
        <end position="71"/>
    </location>
</feature>
<proteinExistence type="predicted"/>
<keyword evidence="1" id="KW-0812">Transmembrane</keyword>
<evidence type="ECO:0000313" key="2">
    <source>
        <dbReference type="EMBL" id="QAA34216.1"/>
    </source>
</evidence>
<accession>A0A410DYR1</accession>
<gene>
    <name evidence="2" type="ORF">C1I91_22690</name>
</gene>
<keyword evidence="1" id="KW-1133">Transmembrane helix</keyword>
<evidence type="ECO:0000256" key="1">
    <source>
        <dbReference type="SAM" id="Phobius"/>
    </source>
</evidence>
<dbReference type="InterPro" id="IPR031360">
    <property type="entry name" value="TrpP"/>
</dbReference>
<dbReference type="AlphaFoldDB" id="A0A410DYR1"/>
<feature type="transmembrane region" description="Helical" evidence="1">
    <location>
        <begin position="102"/>
        <end position="127"/>
    </location>
</feature>
<dbReference type="EMBL" id="CP025746">
    <property type="protein sequence ID" value="QAA34216.1"/>
    <property type="molecule type" value="Genomic_DNA"/>
</dbReference>
<dbReference type="OrthoDB" id="2243651at2"/>
<dbReference type="KEGG" id="cmah:C1I91_22690"/>
<keyword evidence="3" id="KW-1185">Reference proteome</keyword>
<dbReference type="Proteomes" id="UP000286268">
    <property type="component" value="Chromosome"/>
</dbReference>